<keyword evidence="3" id="KW-1185">Reference proteome</keyword>
<feature type="compositionally biased region" description="Polar residues" evidence="1">
    <location>
        <begin position="273"/>
        <end position="282"/>
    </location>
</feature>
<feature type="region of interest" description="Disordered" evidence="1">
    <location>
        <begin position="522"/>
        <end position="1296"/>
    </location>
</feature>
<organism evidence="2 3">
    <name type="scientific">Muraenolepis orangiensis</name>
    <name type="common">Patagonian moray cod</name>
    <dbReference type="NCBI Taxonomy" id="630683"/>
    <lineage>
        <taxon>Eukaryota</taxon>
        <taxon>Metazoa</taxon>
        <taxon>Chordata</taxon>
        <taxon>Craniata</taxon>
        <taxon>Vertebrata</taxon>
        <taxon>Euteleostomi</taxon>
        <taxon>Actinopterygii</taxon>
        <taxon>Neopterygii</taxon>
        <taxon>Teleostei</taxon>
        <taxon>Neoteleostei</taxon>
        <taxon>Acanthomorphata</taxon>
        <taxon>Zeiogadaria</taxon>
        <taxon>Gadariae</taxon>
        <taxon>Gadiformes</taxon>
        <taxon>Muraenolepidoidei</taxon>
        <taxon>Muraenolepididae</taxon>
        <taxon>Muraenolepis</taxon>
    </lineage>
</organism>
<feature type="compositionally biased region" description="Basic and acidic residues" evidence="1">
    <location>
        <begin position="796"/>
        <end position="836"/>
    </location>
</feature>
<feature type="region of interest" description="Disordered" evidence="1">
    <location>
        <begin position="1313"/>
        <end position="1380"/>
    </location>
</feature>
<dbReference type="PRINTS" id="PR01217">
    <property type="entry name" value="PRICHEXTENSN"/>
</dbReference>
<feature type="region of interest" description="Disordered" evidence="1">
    <location>
        <begin position="172"/>
        <end position="316"/>
    </location>
</feature>
<evidence type="ECO:0000256" key="1">
    <source>
        <dbReference type="SAM" id="MobiDB-lite"/>
    </source>
</evidence>
<feature type="region of interest" description="Disordered" evidence="1">
    <location>
        <begin position="66"/>
        <end position="158"/>
    </location>
</feature>
<feature type="compositionally biased region" description="Polar residues" evidence="1">
    <location>
        <begin position="1182"/>
        <end position="1200"/>
    </location>
</feature>
<feature type="compositionally biased region" description="Polar residues" evidence="1">
    <location>
        <begin position="783"/>
        <end position="793"/>
    </location>
</feature>
<reference evidence="2" key="1">
    <citation type="submission" date="2022-07" db="EMBL/GenBank/DDBJ databases">
        <title>Chromosome-level genome of Muraenolepis orangiensis.</title>
        <authorList>
            <person name="Kim J."/>
        </authorList>
    </citation>
    <scope>NUCLEOTIDE SEQUENCE</scope>
    <source>
        <strain evidence="2">KU_S4_2022</strain>
        <tissue evidence="2">Muscle</tissue>
    </source>
</reference>
<dbReference type="Proteomes" id="UP001148018">
    <property type="component" value="Unassembled WGS sequence"/>
</dbReference>
<name>A0A9Q0DFR7_9TELE</name>
<feature type="compositionally biased region" description="Basic and acidic residues" evidence="1">
    <location>
        <begin position="1017"/>
        <end position="1030"/>
    </location>
</feature>
<feature type="compositionally biased region" description="Polar residues" evidence="1">
    <location>
        <begin position="837"/>
        <end position="850"/>
    </location>
</feature>
<feature type="compositionally biased region" description="Polar residues" evidence="1">
    <location>
        <begin position="172"/>
        <end position="187"/>
    </location>
</feature>
<proteinExistence type="predicted"/>
<feature type="region of interest" description="Disordered" evidence="1">
    <location>
        <begin position="347"/>
        <end position="390"/>
    </location>
</feature>
<feature type="compositionally biased region" description="Polar residues" evidence="1">
    <location>
        <begin position="220"/>
        <end position="244"/>
    </location>
</feature>
<feature type="compositionally biased region" description="Low complexity" evidence="1">
    <location>
        <begin position="1138"/>
        <end position="1150"/>
    </location>
</feature>
<feature type="compositionally biased region" description="Basic and acidic residues" evidence="1">
    <location>
        <begin position="998"/>
        <end position="1007"/>
    </location>
</feature>
<feature type="compositionally biased region" description="Polar residues" evidence="1">
    <location>
        <begin position="1212"/>
        <end position="1227"/>
    </location>
</feature>
<feature type="compositionally biased region" description="Basic and acidic residues" evidence="1">
    <location>
        <begin position="1356"/>
        <end position="1366"/>
    </location>
</feature>
<feature type="compositionally biased region" description="Polar residues" evidence="1">
    <location>
        <begin position="1093"/>
        <end position="1105"/>
    </location>
</feature>
<feature type="compositionally biased region" description="Basic and acidic residues" evidence="1">
    <location>
        <begin position="130"/>
        <end position="141"/>
    </location>
</feature>
<gene>
    <name evidence="2" type="ORF">NHX12_011138</name>
</gene>
<feature type="compositionally biased region" description="Low complexity" evidence="1">
    <location>
        <begin position="245"/>
        <end position="256"/>
    </location>
</feature>
<sequence length="1410" mass="155957">MDSWTLKGDSYSFLRSTPRTISLRHREGTPNHIEIFDITNIPSPRSAISETTCLCDIFGDDCESPSLSSSPASGAFVPPPREVERGAAASPTVDDSSGSYHTAHGSSEGEEGFEDPQEALRSPTLQTDISEGKDSERHKQTSENSGLSVEIPTSPLPCLSTESASLEVLNSLSTSRTPSPQHNSPQTLKCADRRGISSSPSLSLSSHRSSSPSRSPQPSNLGASLSSIESQLTAPLLETSGSRKSSVSSEQRPQSSNHLRELTPPTFEPRVIFSSNSPSRSSVDIYRQSGERSTTPESRDYSYSPDTQDCSPFSELRGRVSVHDLFSRGSTPDTEGPPCTPELSYCTSVAGGDTPENQDSRLSAEARSTVSTPLPRYTPPSPVRSIASTPERRVISVSPAIRYTPSPALSLGVPHTSAISDSLSKALSLVPSPEVSNLYCPKESDYTAASPEIRVTASSPEVRRRAKSPEENLALNSDHQSECFRAATSSPHITGLCYSVIQPEDGTTATFPEIAHLSTSEPIWRKLQSPEPKCQAPVRQIEPRADHEESTVTCTPDQYNNYSDLEPDNTVSTESPQPRFRSLSPEPGRYTPSPETRPYSPSPEPRDLASSPDTIHHYFLPETRNLSPLPEKREDTPSPEPRYLAPSPDTIHRYPLTETRNLSPLPEKQEDTPSPEPSYLAPSPEPSYLAPSPEPRELTPSPEPRELTPSSEPRELTPSPECRELTPSPEPRELTPSPECRELTPSPGKIHYTPSPEPIHVETHHSPSPGSRNFAPSPKEQPYNYSPKPSNILPSPEKRQLTPSTEPRDLTPSPEKRQLTPSTEPRDLTPSPEKRQLTPSTEPRDLSSSPEKSHFTPSPQPRYLTPSPEKSHFSPSPQPRDLTPSPEKSHFIPSPQVRDLTPSPKKSNFTPSPQPRDLTPSPEKSHFSPSPQPRDLTPSPEKSHFSPSPQPRDLTPSPEKSHFTPSPQPRDLTPSPEKSHFTPSPQPRDLTPSGKIHYTPEPEHFSPPDRQYTPVSEPKHNILSPEEKRHTPSPGQIHYTSSPVSSHLVPSPEQTYRNLSPEQRYHTLAPESRHHITSSGPARPTVSPEPRHNQSSADLRYQNLSPDPRHYTPSPRHLVSSHEPSLPSPIPRAEQLTPSPHSPSSRHPSPQVTDPKCLRQSPEYRIGQLSPLAPSAEPWCNPRTTESPLQEVNPYSTPQPSLFKDTPKVKRSTPSALPNHCQTARESNSVEKPPGERTFRSASEQQSEQSRITPKKTYRQTLHSSTKEKRQSNYSKNPNPPIEKQNPFHGLPVSTVDRQPDILPARQAAAISPVFRGKDPKTKFPMYSPRQNNTLETSCKAPYNRKQPSTKVIIVSREEPADDMARHVSRRRTPSPPITRFTPVHIIAPEKPYRLWQNRGRSPLNLQHQH</sequence>
<feature type="compositionally biased region" description="Acidic residues" evidence="1">
    <location>
        <begin position="108"/>
        <end position="117"/>
    </location>
</feature>
<dbReference type="EMBL" id="JANIIK010000116">
    <property type="protein sequence ID" value="KAJ3587541.1"/>
    <property type="molecule type" value="Genomic_DNA"/>
</dbReference>
<evidence type="ECO:0000313" key="2">
    <source>
        <dbReference type="EMBL" id="KAJ3587541.1"/>
    </source>
</evidence>
<evidence type="ECO:0000313" key="3">
    <source>
        <dbReference type="Proteomes" id="UP001148018"/>
    </source>
</evidence>
<protein>
    <submittedName>
        <fullName evidence="2">Uncharacterized protein</fullName>
    </submittedName>
</protein>
<feature type="compositionally biased region" description="Low complexity" evidence="1">
    <location>
        <begin position="1041"/>
        <end position="1052"/>
    </location>
</feature>
<dbReference type="OrthoDB" id="9933339at2759"/>
<feature type="compositionally biased region" description="Polar residues" evidence="1">
    <location>
        <begin position="551"/>
        <end position="576"/>
    </location>
</feature>
<feature type="compositionally biased region" description="Low complexity" evidence="1">
    <location>
        <begin position="197"/>
        <end position="219"/>
    </location>
</feature>
<feature type="compositionally biased region" description="Basic and acidic residues" evidence="1">
    <location>
        <begin position="541"/>
        <end position="550"/>
    </location>
</feature>
<accession>A0A9Q0DFR7</accession>
<comment type="caution">
    <text evidence="2">The sequence shown here is derived from an EMBL/GenBank/DDBJ whole genome shotgun (WGS) entry which is preliminary data.</text>
</comment>